<accession>A0A6V7HDP9</accession>
<organism evidence="1 2">
    <name type="scientific">Heterotrigona itama</name>
    <dbReference type="NCBI Taxonomy" id="395501"/>
    <lineage>
        <taxon>Eukaryota</taxon>
        <taxon>Metazoa</taxon>
        <taxon>Ecdysozoa</taxon>
        <taxon>Arthropoda</taxon>
        <taxon>Hexapoda</taxon>
        <taxon>Insecta</taxon>
        <taxon>Pterygota</taxon>
        <taxon>Neoptera</taxon>
        <taxon>Endopterygota</taxon>
        <taxon>Hymenoptera</taxon>
        <taxon>Apocrita</taxon>
        <taxon>Aculeata</taxon>
        <taxon>Apoidea</taxon>
        <taxon>Anthophila</taxon>
        <taxon>Apidae</taxon>
        <taxon>Heterotrigona</taxon>
    </lineage>
</organism>
<evidence type="ECO:0000313" key="2">
    <source>
        <dbReference type="Proteomes" id="UP000752696"/>
    </source>
</evidence>
<gene>
    <name evidence="1" type="ORF">MHI_LOCUS789241</name>
</gene>
<comment type="caution">
    <text evidence="1">The sequence shown here is derived from an EMBL/GenBank/DDBJ whole genome shotgun (WGS) entry which is preliminary data.</text>
</comment>
<name>A0A6V7HDP9_9HYME</name>
<dbReference type="Proteomes" id="UP000752696">
    <property type="component" value="Unassembled WGS sequence"/>
</dbReference>
<sequence length="110" mass="12778">MSRYTVSLVRRTRRPRLTGFGMFGSDRQEREFKNEVVSDLEYESEINVNYTAYQTERNRLVSLCYIERLNTDLSLNNRNQGRYRCAAGNVNAVSCVEGLQLIDDLFANEP</sequence>
<dbReference type="AlphaFoldDB" id="A0A6V7HDP9"/>
<proteinExistence type="predicted"/>
<protein>
    <submittedName>
        <fullName evidence="1">Uncharacterized protein</fullName>
    </submittedName>
</protein>
<evidence type="ECO:0000313" key="1">
    <source>
        <dbReference type="EMBL" id="CAD1478316.1"/>
    </source>
</evidence>
<reference evidence="1" key="1">
    <citation type="submission" date="2020-07" db="EMBL/GenBank/DDBJ databases">
        <authorList>
            <person name="Nazaruddin N."/>
        </authorList>
    </citation>
    <scope>NUCLEOTIDE SEQUENCE</scope>
</reference>
<dbReference type="EMBL" id="CAJDYZ010010676">
    <property type="protein sequence ID" value="CAD1478316.1"/>
    <property type="molecule type" value="Genomic_DNA"/>
</dbReference>
<keyword evidence="2" id="KW-1185">Reference proteome</keyword>